<comment type="caution">
    <text evidence="2">The sequence shown here is derived from an EMBL/GenBank/DDBJ whole genome shotgun (WGS) entry which is preliminary data.</text>
</comment>
<dbReference type="RefSeq" id="WP_259624256.1">
    <property type="nucleotide sequence ID" value="NZ_JANYMP010000007.1"/>
</dbReference>
<gene>
    <name evidence="2" type="ORF">NZH93_17995</name>
</gene>
<evidence type="ECO:0000313" key="3">
    <source>
        <dbReference type="Proteomes" id="UP001141259"/>
    </source>
</evidence>
<reference evidence="2" key="1">
    <citation type="submission" date="2022-08" db="EMBL/GenBank/DDBJ databases">
        <authorList>
            <person name="Tistechok S."/>
            <person name="Samborskyy M."/>
            <person name="Roman I."/>
        </authorList>
    </citation>
    <scope>NUCLEOTIDE SEQUENCE</scope>
    <source>
        <strain evidence="2">DSM 103496</strain>
    </source>
</reference>
<dbReference type="Proteomes" id="UP001141259">
    <property type="component" value="Unassembled WGS sequence"/>
</dbReference>
<organism evidence="2 3">
    <name type="scientific">Umezawaea endophytica</name>
    <dbReference type="NCBI Taxonomy" id="1654476"/>
    <lineage>
        <taxon>Bacteria</taxon>
        <taxon>Bacillati</taxon>
        <taxon>Actinomycetota</taxon>
        <taxon>Actinomycetes</taxon>
        <taxon>Pseudonocardiales</taxon>
        <taxon>Pseudonocardiaceae</taxon>
        <taxon>Umezawaea</taxon>
    </lineage>
</organism>
<keyword evidence="3" id="KW-1185">Reference proteome</keyword>
<protein>
    <submittedName>
        <fullName evidence="2">Uncharacterized protein</fullName>
    </submittedName>
</protein>
<name>A0A9X3AGU0_9PSEU</name>
<feature type="region of interest" description="Disordered" evidence="1">
    <location>
        <begin position="90"/>
        <end position="158"/>
    </location>
</feature>
<dbReference type="EMBL" id="JANYMP010000007">
    <property type="protein sequence ID" value="MCS7478755.1"/>
    <property type="molecule type" value="Genomic_DNA"/>
</dbReference>
<dbReference type="AlphaFoldDB" id="A0A9X3AGU0"/>
<sequence>MLTASPAAGATPRSRLRKLLHQQPTDASIAHSRVQQLSSPSCSAKPLVEALADLDLLHDDRGDPMHAWIERRSAALPPGFAHGVRAWLLLDGDDPGRTPRSTSAERTSRRPSRSNLPGGFGSGSHPAGTMAKTPAASPCPFCAKAMGRAPEPLPVTQV</sequence>
<evidence type="ECO:0000313" key="2">
    <source>
        <dbReference type="EMBL" id="MCS7478755.1"/>
    </source>
</evidence>
<evidence type="ECO:0000256" key="1">
    <source>
        <dbReference type="SAM" id="MobiDB-lite"/>
    </source>
</evidence>
<proteinExistence type="predicted"/>
<accession>A0A9X3AGU0</accession>